<name>A0ABS5YUK6_9ACTN</name>
<dbReference type="PANTHER" id="PTHR43133">
    <property type="entry name" value="RNA POLYMERASE ECF-TYPE SIGMA FACTO"/>
    <property type="match status" value="1"/>
</dbReference>
<keyword evidence="5" id="KW-0804">Transcription</keyword>
<dbReference type="SUPFAM" id="SSF88659">
    <property type="entry name" value="Sigma3 and sigma4 domains of RNA polymerase sigma factors"/>
    <property type="match status" value="1"/>
</dbReference>
<evidence type="ECO:0000259" key="7">
    <source>
        <dbReference type="Pfam" id="PF08281"/>
    </source>
</evidence>
<keyword evidence="2" id="KW-0805">Transcription regulation</keyword>
<dbReference type="InterPro" id="IPR014325">
    <property type="entry name" value="RNA_pol_sigma-E_actinobac"/>
</dbReference>
<evidence type="ECO:0000256" key="1">
    <source>
        <dbReference type="ARBA" id="ARBA00010641"/>
    </source>
</evidence>
<organism evidence="8 9">
    <name type="scientific">Paractinoplanes bogorensis</name>
    <dbReference type="NCBI Taxonomy" id="1610840"/>
    <lineage>
        <taxon>Bacteria</taxon>
        <taxon>Bacillati</taxon>
        <taxon>Actinomycetota</taxon>
        <taxon>Actinomycetes</taxon>
        <taxon>Micromonosporales</taxon>
        <taxon>Micromonosporaceae</taxon>
        <taxon>Paractinoplanes</taxon>
    </lineage>
</organism>
<evidence type="ECO:0000256" key="5">
    <source>
        <dbReference type="ARBA" id="ARBA00023163"/>
    </source>
</evidence>
<evidence type="ECO:0000256" key="4">
    <source>
        <dbReference type="ARBA" id="ARBA00023125"/>
    </source>
</evidence>
<dbReference type="EMBL" id="JAHKKG010000008">
    <property type="protein sequence ID" value="MBU2667021.1"/>
    <property type="molecule type" value="Genomic_DNA"/>
</dbReference>
<protein>
    <submittedName>
        <fullName evidence="8">SigE family RNA polymerase sigma factor</fullName>
    </submittedName>
</protein>
<accession>A0ABS5YUK6</accession>
<dbReference type="Proteomes" id="UP001519654">
    <property type="component" value="Unassembled WGS sequence"/>
</dbReference>
<dbReference type="InterPro" id="IPR013249">
    <property type="entry name" value="RNA_pol_sigma70_r4_t2"/>
</dbReference>
<dbReference type="NCBIfam" id="TIGR02937">
    <property type="entry name" value="sigma70-ECF"/>
    <property type="match status" value="1"/>
</dbReference>
<dbReference type="CDD" id="cd06171">
    <property type="entry name" value="Sigma70_r4"/>
    <property type="match status" value="1"/>
</dbReference>
<reference evidence="8 9" key="1">
    <citation type="submission" date="2021-06" db="EMBL/GenBank/DDBJ databases">
        <title>Actinoplanes lichenicola sp. nov., and Actinoplanes ovalisporus sp. nov., isolated from lichen in Thailand.</title>
        <authorList>
            <person name="Saeng-In P."/>
            <person name="Kanchanasin P."/>
            <person name="Yuki M."/>
            <person name="Kudo T."/>
            <person name="Ohkuma M."/>
            <person name="Phongsopitanun W."/>
            <person name="Tanasupawat S."/>
        </authorList>
    </citation>
    <scope>NUCLEOTIDE SEQUENCE [LARGE SCALE GENOMIC DNA]</scope>
    <source>
        <strain evidence="8 9">NBRC 110975</strain>
    </source>
</reference>
<evidence type="ECO:0000256" key="3">
    <source>
        <dbReference type="ARBA" id="ARBA00023082"/>
    </source>
</evidence>
<dbReference type="InterPro" id="IPR013324">
    <property type="entry name" value="RNA_pol_sigma_r3/r4-like"/>
</dbReference>
<dbReference type="InterPro" id="IPR013325">
    <property type="entry name" value="RNA_pol_sigma_r2"/>
</dbReference>
<dbReference type="NCBIfam" id="TIGR02983">
    <property type="entry name" value="SigE-fam_strep"/>
    <property type="match status" value="1"/>
</dbReference>
<dbReference type="InterPro" id="IPR039425">
    <property type="entry name" value="RNA_pol_sigma-70-like"/>
</dbReference>
<evidence type="ECO:0000259" key="6">
    <source>
        <dbReference type="Pfam" id="PF04542"/>
    </source>
</evidence>
<dbReference type="Gene3D" id="1.10.10.10">
    <property type="entry name" value="Winged helix-like DNA-binding domain superfamily/Winged helix DNA-binding domain"/>
    <property type="match status" value="1"/>
</dbReference>
<dbReference type="InterPro" id="IPR014284">
    <property type="entry name" value="RNA_pol_sigma-70_dom"/>
</dbReference>
<dbReference type="SUPFAM" id="SSF88946">
    <property type="entry name" value="Sigma2 domain of RNA polymerase sigma factors"/>
    <property type="match status" value="1"/>
</dbReference>
<dbReference type="Gene3D" id="1.10.1740.10">
    <property type="match status" value="1"/>
</dbReference>
<evidence type="ECO:0000313" key="8">
    <source>
        <dbReference type="EMBL" id="MBU2667021.1"/>
    </source>
</evidence>
<comment type="caution">
    <text evidence="8">The sequence shown here is derived from an EMBL/GenBank/DDBJ whole genome shotgun (WGS) entry which is preliminary data.</text>
</comment>
<sequence length="178" mass="20327">MTTTATEGPPRGAPPEMPADFDAVYAAQYGDLTVQLYAYFGDRQEAQDVVQEAFCRALRRWSKVSRYDDPVAWVRRVAWNLAVSRWRRSRTALTFLRRQRPHEPHVEGPDTLRIELVEALATLPPNQRRAVVLHYLGDMSIAEIAERENVAVGTVKSWLHRGRTALAVQLNHPEARRV</sequence>
<gene>
    <name evidence="8" type="ORF">KOI35_26260</name>
</gene>
<dbReference type="PANTHER" id="PTHR43133:SF50">
    <property type="entry name" value="ECF RNA POLYMERASE SIGMA FACTOR SIGM"/>
    <property type="match status" value="1"/>
</dbReference>
<feature type="domain" description="RNA polymerase sigma factor 70 region 4 type 2" evidence="7">
    <location>
        <begin position="115"/>
        <end position="166"/>
    </location>
</feature>
<keyword evidence="4" id="KW-0238">DNA-binding</keyword>
<dbReference type="Pfam" id="PF04542">
    <property type="entry name" value="Sigma70_r2"/>
    <property type="match status" value="1"/>
</dbReference>
<dbReference type="InterPro" id="IPR007627">
    <property type="entry name" value="RNA_pol_sigma70_r2"/>
</dbReference>
<keyword evidence="3" id="KW-0731">Sigma factor</keyword>
<evidence type="ECO:0000313" key="9">
    <source>
        <dbReference type="Proteomes" id="UP001519654"/>
    </source>
</evidence>
<feature type="domain" description="RNA polymerase sigma-70 region 2" evidence="6">
    <location>
        <begin position="36"/>
        <end position="90"/>
    </location>
</feature>
<dbReference type="Pfam" id="PF08281">
    <property type="entry name" value="Sigma70_r4_2"/>
    <property type="match status" value="1"/>
</dbReference>
<proteinExistence type="inferred from homology"/>
<keyword evidence="9" id="KW-1185">Reference proteome</keyword>
<dbReference type="InterPro" id="IPR036388">
    <property type="entry name" value="WH-like_DNA-bd_sf"/>
</dbReference>
<comment type="similarity">
    <text evidence="1">Belongs to the sigma-70 factor family. ECF subfamily.</text>
</comment>
<evidence type="ECO:0000256" key="2">
    <source>
        <dbReference type="ARBA" id="ARBA00023015"/>
    </source>
</evidence>